<dbReference type="NCBIfam" id="TIGR00045">
    <property type="entry name" value="glycerate kinase"/>
    <property type="match status" value="1"/>
</dbReference>
<dbReference type="Gene3D" id="3.40.50.10350">
    <property type="entry name" value="Glycerate kinase, domain 1"/>
    <property type="match status" value="1"/>
</dbReference>
<dbReference type="STRING" id="1210089.GCA_001613165_05668"/>
<dbReference type="GO" id="GO:0031388">
    <property type="term" value="P:organic acid phosphorylation"/>
    <property type="evidence" value="ECO:0007669"/>
    <property type="project" value="UniProtKB-UniRule"/>
</dbReference>
<comment type="similarity">
    <text evidence="1 4">Belongs to the glycerate kinase type-1 family.</text>
</comment>
<dbReference type="InterPro" id="IPR018197">
    <property type="entry name" value="Glycerate_kinase_RE-like"/>
</dbReference>
<sequence>MSWRVVLAPDKFKGSLTAPEVAEALAGGIGRVVPGAEVVRVPVADGGDGTVDAFLTAGWERVAVEAEGPTGAPVATAYAVQGDTAVIELAAVVGLVKLPGGQPDPLSASTYGLGQVIGHALDRGVRSIVLGVGGSASSDGGAGMLQALGLRIVDASGAEVARGGAALAGAVRVDRSTLHPALADTAFILASDVDNPLLGSAGAVAVFAPQKGADPEQCALLEAALAHWAKLVDPESADRPGAGAAGGTGFGAMAVLGAVERSGIDVVLDLIDFRSRLRGADLVVTGEGSLDEQTLHGKAPIGVCEAARQAGVSVVAVAGRSLLSEDELRAAGFAASYTLAELEPDVDRSIAHAASLLEQLGARLALSHLQH</sequence>
<evidence type="ECO:0000256" key="4">
    <source>
        <dbReference type="PIRNR" id="PIRNR006078"/>
    </source>
</evidence>
<evidence type="ECO:0000256" key="2">
    <source>
        <dbReference type="ARBA" id="ARBA00022679"/>
    </source>
</evidence>
<dbReference type="Proteomes" id="UP000255355">
    <property type="component" value="Unassembled WGS sequence"/>
</dbReference>
<dbReference type="PANTHER" id="PTHR21599:SF0">
    <property type="entry name" value="GLYCERATE KINASE"/>
    <property type="match status" value="1"/>
</dbReference>
<proteinExistence type="inferred from homology"/>
<reference evidence="5 6" key="1">
    <citation type="submission" date="2018-07" db="EMBL/GenBank/DDBJ databases">
        <title>Genomic Encyclopedia of Type Strains, Phase IV (KMG-IV): sequencing the most valuable type-strain genomes for metagenomic binning, comparative biology and taxonomic classification.</title>
        <authorList>
            <person name="Goeker M."/>
        </authorList>
    </citation>
    <scope>NUCLEOTIDE SEQUENCE [LARGE SCALE GENOMIC DNA]</scope>
    <source>
        <strain evidence="5 6">DSM 44952</strain>
    </source>
</reference>
<evidence type="ECO:0000256" key="1">
    <source>
        <dbReference type="ARBA" id="ARBA00006284"/>
    </source>
</evidence>
<keyword evidence="2 4" id="KW-0808">Transferase</keyword>
<dbReference type="GO" id="GO:0008887">
    <property type="term" value="F:glycerate kinase activity"/>
    <property type="evidence" value="ECO:0007669"/>
    <property type="project" value="UniProtKB-UniRule"/>
</dbReference>
<organism evidence="5 6">
    <name type="scientific">Nocardia mexicana</name>
    <dbReference type="NCBI Taxonomy" id="279262"/>
    <lineage>
        <taxon>Bacteria</taxon>
        <taxon>Bacillati</taxon>
        <taxon>Actinomycetota</taxon>
        <taxon>Actinomycetes</taxon>
        <taxon>Mycobacteriales</taxon>
        <taxon>Nocardiaceae</taxon>
        <taxon>Nocardia</taxon>
    </lineage>
</organism>
<evidence type="ECO:0000313" key="6">
    <source>
        <dbReference type="Proteomes" id="UP000255355"/>
    </source>
</evidence>
<evidence type="ECO:0000313" key="5">
    <source>
        <dbReference type="EMBL" id="RDI46810.1"/>
    </source>
</evidence>
<dbReference type="AlphaFoldDB" id="A0A370GU40"/>
<dbReference type="InterPro" id="IPR018193">
    <property type="entry name" value="Glyc_kinase_flavodox-like_fold"/>
</dbReference>
<gene>
    <name evidence="5" type="ORF">DFR68_110216</name>
</gene>
<dbReference type="Pfam" id="PF02595">
    <property type="entry name" value="Gly_kinase"/>
    <property type="match status" value="1"/>
</dbReference>
<dbReference type="SUPFAM" id="SSF110738">
    <property type="entry name" value="Glycerate kinase I"/>
    <property type="match status" value="1"/>
</dbReference>
<keyword evidence="3 4" id="KW-0418">Kinase</keyword>
<keyword evidence="6" id="KW-1185">Reference proteome</keyword>
<dbReference type="PIRSF" id="PIRSF006078">
    <property type="entry name" value="GlxK"/>
    <property type="match status" value="1"/>
</dbReference>
<comment type="caution">
    <text evidence="5">The sequence shown here is derived from an EMBL/GenBank/DDBJ whole genome shotgun (WGS) entry which is preliminary data.</text>
</comment>
<dbReference type="EMBL" id="QQAZ01000010">
    <property type="protein sequence ID" value="RDI46810.1"/>
    <property type="molecule type" value="Genomic_DNA"/>
</dbReference>
<dbReference type="OrthoDB" id="9774290at2"/>
<dbReference type="InterPro" id="IPR036129">
    <property type="entry name" value="Glycerate_kinase_sf"/>
</dbReference>
<name>A0A370GU40_9NOCA</name>
<dbReference type="Gene3D" id="3.90.1510.10">
    <property type="entry name" value="Glycerate kinase, domain 2"/>
    <property type="match status" value="1"/>
</dbReference>
<evidence type="ECO:0000256" key="3">
    <source>
        <dbReference type="ARBA" id="ARBA00022777"/>
    </source>
</evidence>
<protein>
    <submittedName>
        <fullName evidence="5">Glycerate kinase</fullName>
    </submittedName>
</protein>
<accession>A0A370GU40</accession>
<dbReference type="InterPro" id="IPR004381">
    <property type="entry name" value="Glycerate_kinase"/>
</dbReference>
<dbReference type="PANTHER" id="PTHR21599">
    <property type="entry name" value="GLYCERATE KINASE"/>
    <property type="match status" value="1"/>
</dbReference>